<dbReference type="PANTHER" id="PTHR23092:SF15">
    <property type="entry name" value="INACTIVE NON-CANONICAL POLY(A) RNA POLYMERASE PROTEIN TRF4-2-RELATED"/>
    <property type="match status" value="1"/>
</dbReference>
<evidence type="ECO:0000313" key="9">
    <source>
        <dbReference type="Proteomes" id="UP000612746"/>
    </source>
</evidence>
<accession>A0A8H7PUL6</accession>
<dbReference type="GO" id="GO:0005730">
    <property type="term" value="C:nucleolus"/>
    <property type="evidence" value="ECO:0007669"/>
    <property type="project" value="TreeGrafter"/>
</dbReference>
<dbReference type="Proteomes" id="UP000612746">
    <property type="component" value="Unassembled WGS sequence"/>
</dbReference>
<evidence type="ECO:0000259" key="6">
    <source>
        <dbReference type="Pfam" id="PF03828"/>
    </source>
</evidence>
<dbReference type="InterPro" id="IPR043519">
    <property type="entry name" value="NT_sf"/>
</dbReference>
<evidence type="ECO:0000256" key="5">
    <source>
        <dbReference type="SAM" id="MobiDB-lite"/>
    </source>
</evidence>
<dbReference type="SUPFAM" id="SSF81631">
    <property type="entry name" value="PAP/OAS1 substrate-binding domain"/>
    <property type="match status" value="1"/>
</dbReference>
<evidence type="ECO:0000256" key="3">
    <source>
        <dbReference type="ARBA" id="ARBA00022723"/>
    </source>
</evidence>
<evidence type="ECO:0000259" key="7">
    <source>
        <dbReference type="Pfam" id="PF22600"/>
    </source>
</evidence>
<evidence type="ECO:0000256" key="4">
    <source>
        <dbReference type="ARBA" id="ARBA00022842"/>
    </source>
</evidence>
<dbReference type="CDD" id="cd05402">
    <property type="entry name" value="NT_PAP_TUTase"/>
    <property type="match status" value="1"/>
</dbReference>
<dbReference type="InterPro" id="IPR002058">
    <property type="entry name" value="PAP_assoc"/>
</dbReference>
<proteinExistence type="inferred from homology"/>
<evidence type="ECO:0000256" key="1">
    <source>
        <dbReference type="ARBA" id="ARBA00008593"/>
    </source>
</evidence>
<feature type="compositionally biased region" description="Basic and acidic residues" evidence="5">
    <location>
        <begin position="361"/>
        <end position="387"/>
    </location>
</feature>
<reference evidence="8" key="1">
    <citation type="submission" date="2020-12" db="EMBL/GenBank/DDBJ databases">
        <title>Metabolic potential, ecology and presence of endohyphal bacteria is reflected in genomic diversity of Mucoromycotina.</title>
        <authorList>
            <person name="Muszewska A."/>
            <person name="Okrasinska A."/>
            <person name="Steczkiewicz K."/>
            <person name="Drgas O."/>
            <person name="Orlowska M."/>
            <person name="Perlinska-Lenart U."/>
            <person name="Aleksandrzak-Piekarczyk T."/>
            <person name="Szatraj K."/>
            <person name="Zielenkiewicz U."/>
            <person name="Pilsyk S."/>
            <person name="Malc E."/>
            <person name="Mieczkowski P."/>
            <person name="Kruszewska J.S."/>
            <person name="Biernat P."/>
            <person name="Pawlowska J."/>
        </authorList>
    </citation>
    <scope>NUCLEOTIDE SEQUENCE</scope>
    <source>
        <strain evidence="8">WA0000051536</strain>
    </source>
</reference>
<dbReference type="SUPFAM" id="SSF81301">
    <property type="entry name" value="Nucleotidyltransferase"/>
    <property type="match status" value="1"/>
</dbReference>
<dbReference type="AlphaFoldDB" id="A0A8H7PUL6"/>
<evidence type="ECO:0000313" key="8">
    <source>
        <dbReference type="EMBL" id="KAG2179506.1"/>
    </source>
</evidence>
<dbReference type="GO" id="GO:0043634">
    <property type="term" value="P:polyadenylation-dependent ncRNA catabolic process"/>
    <property type="evidence" value="ECO:0007669"/>
    <property type="project" value="TreeGrafter"/>
</dbReference>
<feature type="domain" description="PAP-associated" evidence="6">
    <location>
        <begin position="222"/>
        <end position="279"/>
    </location>
</feature>
<dbReference type="Gene3D" id="1.10.1410.10">
    <property type="match status" value="1"/>
</dbReference>
<dbReference type="GO" id="GO:1990817">
    <property type="term" value="F:poly(A) RNA polymerase activity"/>
    <property type="evidence" value="ECO:0007669"/>
    <property type="project" value="UniProtKB-EC"/>
</dbReference>
<dbReference type="InterPro" id="IPR045862">
    <property type="entry name" value="Trf4-like"/>
</dbReference>
<dbReference type="GO" id="GO:0046872">
    <property type="term" value="F:metal ion binding"/>
    <property type="evidence" value="ECO:0007669"/>
    <property type="project" value="UniProtKB-KW"/>
</dbReference>
<dbReference type="Pfam" id="PF03828">
    <property type="entry name" value="PAP_assoc"/>
    <property type="match status" value="1"/>
</dbReference>
<dbReference type="GO" id="GO:0031499">
    <property type="term" value="C:TRAMP complex"/>
    <property type="evidence" value="ECO:0007669"/>
    <property type="project" value="TreeGrafter"/>
</dbReference>
<feature type="domain" description="Poly(A) RNA polymerase mitochondrial-like central palm" evidence="7">
    <location>
        <begin position="20"/>
        <end position="148"/>
    </location>
</feature>
<sequence length="428" mass="48796">MKTSPWVQESAKCKDPEERLSKEVQEFTTYIQPTKKEAQLRNEALSQVTNVVKEEFPTSTIHAYGSIITGLELPCSDVDICVKIPREMSTDTIAFSLRQLRKAMLKKRLTTFAKTNVIARPNMKVPVFALSLNDSDIEVDICINNDAPSTATTIKWLNEYSLLKPLFLVLKHGLSSLTIDNHPTFYMMDTKRNGMASFTLICLLVRFFQMEEENGVKIEDLSLGNTLLRFLKYWSGFDYVHTGILVKNNGGFFKKDIKSTNSPLKNPEVIAVEDPDNEDVNVARSSTKIDKIVSGLKKAYLLLDERLKSSEHDSLLSSLILLPDNVGDQRPCGKQYVLEGLGNFHSSNSRPSRVAIRHALNKEDKRKGYSGKRDRYDDRPSKKRNYDGHSNYNGNRKRQYQSDPAESSNSRNSKRYKHAVERYNKHRS</sequence>
<dbReference type="Pfam" id="PF22600">
    <property type="entry name" value="MTPAP-like_central"/>
    <property type="match status" value="1"/>
</dbReference>
<dbReference type="PANTHER" id="PTHR23092">
    <property type="entry name" value="POLY(A) RNA POLYMERASE"/>
    <property type="match status" value="1"/>
</dbReference>
<name>A0A8H7PUL6_9FUNG</name>
<dbReference type="GO" id="GO:0003729">
    <property type="term" value="F:mRNA binding"/>
    <property type="evidence" value="ECO:0007669"/>
    <property type="project" value="TreeGrafter"/>
</dbReference>
<dbReference type="EMBL" id="JAEPRA010000010">
    <property type="protein sequence ID" value="KAG2179506.1"/>
    <property type="molecule type" value="Genomic_DNA"/>
</dbReference>
<dbReference type="Gene3D" id="3.30.460.10">
    <property type="entry name" value="Beta Polymerase, domain 2"/>
    <property type="match status" value="1"/>
</dbReference>
<dbReference type="OrthoDB" id="273917at2759"/>
<gene>
    <name evidence="8" type="ORF">INT44_006352</name>
</gene>
<dbReference type="EC" id="2.7.7.19" evidence="2"/>
<protein>
    <recommendedName>
        <fullName evidence="2">polynucleotide adenylyltransferase</fullName>
        <ecNumber evidence="2">2.7.7.19</ecNumber>
    </recommendedName>
</protein>
<evidence type="ECO:0000256" key="2">
    <source>
        <dbReference type="ARBA" id="ARBA00012388"/>
    </source>
</evidence>
<comment type="caution">
    <text evidence="8">The sequence shown here is derived from an EMBL/GenBank/DDBJ whole genome shotgun (WGS) entry which is preliminary data.</text>
</comment>
<organism evidence="8 9">
    <name type="scientific">Umbelopsis vinacea</name>
    <dbReference type="NCBI Taxonomy" id="44442"/>
    <lineage>
        <taxon>Eukaryota</taxon>
        <taxon>Fungi</taxon>
        <taxon>Fungi incertae sedis</taxon>
        <taxon>Mucoromycota</taxon>
        <taxon>Mucoromycotina</taxon>
        <taxon>Umbelopsidomycetes</taxon>
        <taxon>Umbelopsidales</taxon>
        <taxon>Umbelopsidaceae</taxon>
        <taxon>Umbelopsis</taxon>
    </lineage>
</organism>
<comment type="similarity">
    <text evidence="1">Belongs to the DNA polymerase type-B-like family.</text>
</comment>
<dbReference type="GO" id="GO:0010605">
    <property type="term" value="P:negative regulation of macromolecule metabolic process"/>
    <property type="evidence" value="ECO:0007669"/>
    <property type="project" value="UniProtKB-ARBA"/>
</dbReference>
<dbReference type="InterPro" id="IPR054708">
    <property type="entry name" value="MTPAP-like_central"/>
</dbReference>
<keyword evidence="4" id="KW-0460">Magnesium</keyword>
<feature type="region of interest" description="Disordered" evidence="5">
    <location>
        <begin position="361"/>
        <end position="428"/>
    </location>
</feature>
<keyword evidence="3" id="KW-0479">Metal-binding</keyword>
<feature type="compositionally biased region" description="Polar residues" evidence="5">
    <location>
        <begin position="401"/>
        <end position="411"/>
    </location>
</feature>
<dbReference type="GO" id="GO:0031123">
    <property type="term" value="P:RNA 3'-end processing"/>
    <property type="evidence" value="ECO:0007669"/>
    <property type="project" value="TreeGrafter"/>
</dbReference>
<keyword evidence="9" id="KW-1185">Reference proteome</keyword>
<feature type="compositionally biased region" description="Basic and acidic residues" evidence="5">
    <location>
        <begin position="418"/>
        <end position="428"/>
    </location>
</feature>